<dbReference type="GO" id="GO:0007165">
    <property type="term" value="P:signal transduction"/>
    <property type="evidence" value="ECO:0007669"/>
    <property type="project" value="InterPro"/>
</dbReference>
<evidence type="ECO:0000256" key="1">
    <source>
        <dbReference type="ARBA" id="ARBA00009868"/>
    </source>
</evidence>
<dbReference type="Gene3D" id="3.40.50.10140">
    <property type="entry name" value="Toll/interleukin-1 receptor homology (TIR) domain"/>
    <property type="match status" value="1"/>
</dbReference>
<dbReference type="SMART" id="SM00364">
    <property type="entry name" value="LRR_BAC"/>
    <property type="match status" value="5"/>
</dbReference>
<feature type="domain" description="COR" evidence="6">
    <location>
        <begin position="593"/>
        <end position="734"/>
    </location>
</feature>
<protein>
    <submittedName>
        <fullName evidence="7">TIR domain-containing protein</fullName>
    </submittedName>
</protein>
<dbReference type="InterPro" id="IPR027417">
    <property type="entry name" value="P-loop_NTPase"/>
</dbReference>
<dbReference type="SMART" id="SM00175">
    <property type="entry name" value="RAB"/>
    <property type="match status" value="1"/>
</dbReference>
<dbReference type="RefSeq" id="WP_116856563.1">
    <property type="nucleotide sequence ID" value="NZ_QTJV01000012.1"/>
</dbReference>
<evidence type="ECO:0000313" key="7">
    <source>
        <dbReference type="EMBL" id="RFM31855.1"/>
    </source>
</evidence>
<evidence type="ECO:0000259" key="6">
    <source>
        <dbReference type="Pfam" id="PF16095"/>
    </source>
</evidence>
<dbReference type="InterPro" id="IPR032675">
    <property type="entry name" value="LRR_dom_sf"/>
</dbReference>
<evidence type="ECO:0000313" key="8">
    <source>
        <dbReference type="Proteomes" id="UP000261174"/>
    </source>
</evidence>
<name>A0A3E1NV74_9BACT</name>
<sequence>MPDVPNNTPRLLAAAKEFNIGKEALIDFLSNKGYDMDGFGSPHARLTSEMYKALESEFQQNRVTRRKLDPIALPKGSILDAMKRKEKEEAEAAARKKEAAAKEEQPIAPVAEVSKPESKPAPELKVEQAKVEPKPESKPDNISDLIKEGEKLKLEIVQKDHHLNIQNVVQGIQQHAEGLIAGIQHGLMIHKKEQYIIQKNDDQNIAHIVASRIDEYIRSGSVTLDLSSLGLQKIPEDILVLDNLRVLIISRNKIEKLAHLPPQIEVLFADYNGLTTLENLPVGLKALSVLANPLSEIKNLPLSLEELIASHTNLTRFNEFPASLRKLNLSYNKIQEINIPGHLLSLDISNNQIGSIGQIEGWEELGELMIANNPIQDLPEHIIGEEDDYNCINSLRNWMNELERKSEKNTYIKLILLGNSNVGKSSIIRALKKLPYDKDIVSTHGISIDTLTFSDPEQPVYLQIWDLGGQEIYYGTHRMFMMSQSVQLLVFDAITEATSVSPDRLLDSETVRNIKLPFYINRVQELSPNSKIVIVQNKIEEDDTIPEYLSEYRLKNKIRQVSVSNNLSIRTLSAEIHDAATELGIYGIPVPFYWEKVRRYFSNNLKKPEQDRLRIIDKSEFRDICKQAKVLVEGIDDLLEHLHNIGALYYRKELGENIIVDQVWALKAIYKIFDRNSQFYYEMRNVYYGKCTLRTLFDDFDRTENNYSIEDKWIFLKYMQSCGLCFSIKQDDSEEETLDTFFVFPEFLPSVKPNFVKLWDLKQSKRQVLKKQFKFLPYYPLHKFISRFGNKTMHNYLWRNGILICLNNETFDGFLVEADFEKHTIQITMDDAVEEWQQAIIAQLQIGKEIVGEEWEVVQGHANLVPSGQKTAAELLEIKNVVQDSVYEGLTPPPKPRVVISYAEEDKAELDLLVNYLDAYKVDHWYDGKLSNRADWDDEISHEFENADGYIILLSADYMHSRKKYIQEKEVPIILKRMMDQKKFCTILTVKSFSLNNAIHGDICKIPPYKKGRVLPAISNKSESTSFMNEFVLKEVLKKL</sequence>
<dbReference type="Pfam" id="PF13516">
    <property type="entry name" value="LRR_6"/>
    <property type="match status" value="1"/>
</dbReference>
<keyword evidence="2" id="KW-0433">Leucine-rich repeat</keyword>
<accession>A0A3E1NV74</accession>
<dbReference type="InterPro" id="IPR032171">
    <property type="entry name" value="COR-A"/>
</dbReference>
<dbReference type="SUPFAM" id="SSF52200">
    <property type="entry name" value="Toll/Interleukin receptor TIR domain"/>
    <property type="match status" value="1"/>
</dbReference>
<keyword evidence="8" id="KW-1185">Reference proteome</keyword>
<feature type="domain" description="TIR" evidence="5">
    <location>
        <begin position="898"/>
        <end position="988"/>
    </location>
</feature>
<dbReference type="SUPFAM" id="SSF52058">
    <property type="entry name" value="L domain-like"/>
    <property type="match status" value="1"/>
</dbReference>
<feature type="compositionally biased region" description="Basic and acidic residues" evidence="4">
    <location>
        <begin position="84"/>
        <end position="105"/>
    </location>
</feature>
<evidence type="ECO:0000256" key="4">
    <source>
        <dbReference type="SAM" id="MobiDB-lite"/>
    </source>
</evidence>
<dbReference type="InterPro" id="IPR051071">
    <property type="entry name" value="LRR-bact_E3_ubiq_ligases"/>
</dbReference>
<dbReference type="InterPro" id="IPR000157">
    <property type="entry name" value="TIR_dom"/>
</dbReference>
<evidence type="ECO:0000256" key="2">
    <source>
        <dbReference type="ARBA" id="ARBA00022614"/>
    </source>
</evidence>
<dbReference type="AlphaFoldDB" id="A0A3E1NV74"/>
<dbReference type="PROSITE" id="PS51419">
    <property type="entry name" value="RAB"/>
    <property type="match status" value="1"/>
</dbReference>
<dbReference type="Gene3D" id="3.40.50.300">
    <property type="entry name" value="P-loop containing nucleotide triphosphate hydrolases"/>
    <property type="match status" value="1"/>
</dbReference>
<evidence type="ECO:0000259" key="5">
    <source>
        <dbReference type="Pfam" id="PF13676"/>
    </source>
</evidence>
<dbReference type="InterPro" id="IPR001611">
    <property type="entry name" value="Leu-rich_rpt"/>
</dbReference>
<dbReference type="PANTHER" id="PTHR47114:SF2">
    <property type="entry name" value="OLIGODENDROCYTE-MYELIN GLYCOPROTEIN"/>
    <property type="match status" value="1"/>
</dbReference>
<dbReference type="Proteomes" id="UP000261174">
    <property type="component" value="Unassembled WGS sequence"/>
</dbReference>
<proteinExistence type="inferred from homology"/>
<dbReference type="Pfam" id="PF08477">
    <property type="entry name" value="Roc"/>
    <property type="match status" value="1"/>
</dbReference>
<dbReference type="Pfam" id="PF16095">
    <property type="entry name" value="COR-A"/>
    <property type="match status" value="1"/>
</dbReference>
<feature type="region of interest" description="Disordered" evidence="4">
    <location>
        <begin position="84"/>
        <end position="143"/>
    </location>
</feature>
<dbReference type="InterPro" id="IPR035897">
    <property type="entry name" value="Toll_tir_struct_dom_sf"/>
</dbReference>
<dbReference type="PANTHER" id="PTHR47114">
    <property type="match status" value="1"/>
</dbReference>
<comment type="similarity">
    <text evidence="1">Belongs to the LRR-containing bacterial E3 ligase family.</text>
</comment>
<dbReference type="PRINTS" id="PR00449">
    <property type="entry name" value="RASTRNSFRMNG"/>
</dbReference>
<evidence type="ECO:0000256" key="3">
    <source>
        <dbReference type="ARBA" id="ARBA00022737"/>
    </source>
</evidence>
<dbReference type="Gene3D" id="3.80.10.10">
    <property type="entry name" value="Ribonuclease Inhibitor"/>
    <property type="match status" value="1"/>
</dbReference>
<dbReference type="OrthoDB" id="1148122at2"/>
<organism evidence="7 8">
    <name type="scientific">Chitinophaga silvisoli</name>
    <dbReference type="NCBI Taxonomy" id="2291814"/>
    <lineage>
        <taxon>Bacteria</taxon>
        <taxon>Pseudomonadati</taxon>
        <taxon>Bacteroidota</taxon>
        <taxon>Chitinophagia</taxon>
        <taxon>Chitinophagales</taxon>
        <taxon>Chitinophagaceae</taxon>
        <taxon>Chitinophaga</taxon>
    </lineage>
</organism>
<feature type="compositionally biased region" description="Basic and acidic residues" evidence="4">
    <location>
        <begin position="114"/>
        <end position="143"/>
    </location>
</feature>
<gene>
    <name evidence="7" type="ORF">DXN04_27230</name>
</gene>
<dbReference type="Pfam" id="PF13676">
    <property type="entry name" value="TIR_2"/>
    <property type="match status" value="1"/>
</dbReference>
<keyword evidence="3" id="KW-0677">Repeat</keyword>
<dbReference type="EMBL" id="QTJV01000012">
    <property type="protein sequence ID" value="RFM31855.1"/>
    <property type="molecule type" value="Genomic_DNA"/>
</dbReference>
<dbReference type="SUPFAM" id="SSF52540">
    <property type="entry name" value="P-loop containing nucleoside triphosphate hydrolases"/>
    <property type="match status" value="1"/>
</dbReference>
<comment type="caution">
    <text evidence="7">The sequence shown here is derived from an EMBL/GenBank/DDBJ whole genome shotgun (WGS) entry which is preliminary data.</text>
</comment>
<dbReference type="PROSITE" id="PS51450">
    <property type="entry name" value="LRR"/>
    <property type="match status" value="2"/>
</dbReference>
<reference evidence="7 8" key="1">
    <citation type="submission" date="2018-08" db="EMBL/GenBank/DDBJ databases">
        <title>Chitinophaga sp. K20C18050901, a novel bacterium isolated from forest soil.</title>
        <authorList>
            <person name="Wang C."/>
        </authorList>
    </citation>
    <scope>NUCLEOTIDE SEQUENCE [LARGE SCALE GENOMIC DNA]</scope>
    <source>
        <strain evidence="7 8">K20C18050901</strain>
    </source>
</reference>